<sequence length="589" mass="67390">MKVPIDFVTKKEEKKDAFEEMVKAFDYKRYNGTPSGNWSTLRERYDQFCEETSLTVLSRIHNSKNIYKTIAWIVLTLAMLIWMFVECYWLFTKYFQYPVEVKTELRAVPRHEFPSVTVCNLNPLKDSRKRDEPFNSLGNTLIIKDDDMLYNQYVGGLQERLRDNKTQTFGPTGGNFTNGTSYDDPHMEAEMQEYMKNNSFKKWEALENETLARAFYYSMDAGFIATFAYSSIAMKLDSKFIESYGHQKDDLIMSCKWQGMQCSPENFTYIWNMKHGNCYTFNSGNDPNPALSINYAGPLMGLVLELNIEQEEYISALSPEAGVRVVIHKRGTYPFPEDEGINIAPGFMTSLGLKKTVVSRLPPPHADCGTQGVGVNFYTDKFGVEYTKQTCVKSCYQSVIIDKCKCAFPFFYVPPEAEICNTSSQLASCVDQVCQTDLEKCNDQCPSSCEESRFEPIMSISKWPSEKYSQHLSNRIRKTSSKFMDDDKVADSTNTLAKLEVYFVDMSYERIEQQKSYQSESLISDIGGQLGLWLGLSVITLGELVEFMASVSHLITARFYGRVGNRSSRKSTHHLTKVQPALQSNMEEF</sequence>
<dbReference type="PRINTS" id="PR01078">
    <property type="entry name" value="AMINACHANNEL"/>
</dbReference>
<evidence type="ECO:0000256" key="7">
    <source>
        <dbReference type="ARBA" id="ARBA00023065"/>
    </source>
</evidence>
<keyword evidence="14" id="KW-1185">Reference proteome</keyword>
<dbReference type="PANTHER" id="PTHR11690:SF248">
    <property type="entry name" value="PICKPOCKET 17, ISOFORM A"/>
    <property type="match status" value="1"/>
</dbReference>
<evidence type="ECO:0000256" key="6">
    <source>
        <dbReference type="ARBA" id="ARBA00023053"/>
    </source>
</evidence>
<keyword evidence="3 11" id="KW-0894">Sodium channel</keyword>
<evidence type="ECO:0000256" key="10">
    <source>
        <dbReference type="ARBA" id="ARBA00023303"/>
    </source>
</evidence>
<evidence type="ECO:0000256" key="4">
    <source>
        <dbReference type="ARBA" id="ARBA00022692"/>
    </source>
</evidence>
<organism evidence="13 14">
    <name type="scientific">Sinanodonta woodiana</name>
    <name type="common">Chinese pond mussel</name>
    <name type="synonym">Anodonta woodiana</name>
    <dbReference type="NCBI Taxonomy" id="1069815"/>
    <lineage>
        <taxon>Eukaryota</taxon>
        <taxon>Metazoa</taxon>
        <taxon>Spiralia</taxon>
        <taxon>Lophotrochozoa</taxon>
        <taxon>Mollusca</taxon>
        <taxon>Bivalvia</taxon>
        <taxon>Autobranchia</taxon>
        <taxon>Heteroconchia</taxon>
        <taxon>Palaeoheterodonta</taxon>
        <taxon>Unionida</taxon>
        <taxon>Unionoidea</taxon>
        <taxon>Unionidae</taxon>
        <taxon>Unioninae</taxon>
        <taxon>Sinanodonta</taxon>
    </lineage>
</organism>
<evidence type="ECO:0000256" key="12">
    <source>
        <dbReference type="SAM" id="Phobius"/>
    </source>
</evidence>
<evidence type="ECO:0000256" key="8">
    <source>
        <dbReference type="ARBA" id="ARBA00023136"/>
    </source>
</evidence>
<dbReference type="InterPro" id="IPR001873">
    <property type="entry name" value="ENaC"/>
</dbReference>
<name>A0ABD3XZ26_SINWO</name>
<dbReference type="AlphaFoldDB" id="A0ABD3XZ26"/>
<evidence type="ECO:0000313" key="13">
    <source>
        <dbReference type="EMBL" id="KAL3891467.1"/>
    </source>
</evidence>
<dbReference type="Proteomes" id="UP001634394">
    <property type="component" value="Unassembled WGS sequence"/>
</dbReference>
<accession>A0ABD3XZ26</accession>
<evidence type="ECO:0000256" key="5">
    <source>
        <dbReference type="ARBA" id="ARBA00022989"/>
    </source>
</evidence>
<keyword evidence="10 11" id="KW-0407">Ion channel</keyword>
<dbReference type="GO" id="GO:0005272">
    <property type="term" value="F:sodium channel activity"/>
    <property type="evidence" value="ECO:0007669"/>
    <property type="project" value="UniProtKB-KW"/>
</dbReference>
<evidence type="ECO:0000256" key="1">
    <source>
        <dbReference type="ARBA" id="ARBA00004141"/>
    </source>
</evidence>
<evidence type="ECO:0000256" key="9">
    <source>
        <dbReference type="ARBA" id="ARBA00023201"/>
    </source>
</evidence>
<keyword evidence="5 12" id="KW-1133">Transmembrane helix</keyword>
<reference evidence="13 14" key="1">
    <citation type="submission" date="2024-11" db="EMBL/GenBank/DDBJ databases">
        <title>Chromosome-level genome assembly of the freshwater bivalve Anodonta woodiana.</title>
        <authorList>
            <person name="Chen X."/>
        </authorList>
    </citation>
    <scope>NUCLEOTIDE SEQUENCE [LARGE SCALE GENOMIC DNA]</scope>
    <source>
        <strain evidence="13">MN2024</strain>
        <tissue evidence="13">Gills</tissue>
    </source>
</reference>
<evidence type="ECO:0000313" key="14">
    <source>
        <dbReference type="Proteomes" id="UP001634394"/>
    </source>
</evidence>
<gene>
    <name evidence="13" type="ORF">ACJMK2_003729</name>
</gene>
<feature type="transmembrane region" description="Helical" evidence="12">
    <location>
        <begin position="69"/>
        <end position="91"/>
    </location>
</feature>
<dbReference type="PROSITE" id="PS01206">
    <property type="entry name" value="ASC"/>
    <property type="match status" value="1"/>
</dbReference>
<keyword evidence="7 11" id="KW-0406">Ion transport</keyword>
<dbReference type="Gene3D" id="1.10.287.820">
    <property type="entry name" value="Acid-sensing ion channel domain"/>
    <property type="match status" value="1"/>
</dbReference>
<proteinExistence type="inferred from homology"/>
<dbReference type="GO" id="GO:0016020">
    <property type="term" value="C:membrane"/>
    <property type="evidence" value="ECO:0007669"/>
    <property type="project" value="UniProtKB-SubCell"/>
</dbReference>
<dbReference type="InterPro" id="IPR020903">
    <property type="entry name" value="ENaC_CS"/>
</dbReference>
<evidence type="ECO:0000256" key="11">
    <source>
        <dbReference type="RuleBase" id="RU000679"/>
    </source>
</evidence>
<keyword evidence="8 12" id="KW-0472">Membrane</keyword>
<dbReference type="PANTHER" id="PTHR11690">
    <property type="entry name" value="AMILORIDE-SENSITIVE SODIUM CHANNEL-RELATED"/>
    <property type="match status" value="1"/>
</dbReference>
<comment type="caution">
    <text evidence="13">The sequence shown here is derived from an EMBL/GenBank/DDBJ whole genome shotgun (WGS) entry which is preliminary data.</text>
</comment>
<evidence type="ECO:0000256" key="3">
    <source>
        <dbReference type="ARBA" id="ARBA00022461"/>
    </source>
</evidence>
<comment type="subcellular location">
    <subcellularLocation>
        <location evidence="1">Membrane</location>
        <topology evidence="1">Multi-pass membrane protein</topology>
    </subcellularLocation>
</comment>
<dbReference type="Gene3D" id="2.60.470.10">
    <property type="entry name" value="Acid-sensing ion channels like domains"/>
    <property type="match status" value="1"/>
</dbReference>
<dbReference type="Pfam" id="PF00858">
    <property type="entry name" value="ASC"/>
    <property type="match status" value="1"/>
</dbReference>
<keyword evidence="4 11" id="KW-0812">Transmembrane</keyword>
<protein>
    <submittedName>
        <fullName evidence="13">Uncharacterized protein</fullName>
    </submittedName>
</protein>
<keyword evidence="9 11" id="KW-0739">Sodium transport</keyword>
<keyword evidence="2 11" id="KW-0813">Transport</keyword>
<keyword evidence="6" id="KW-0915">Sodium</keyword>
<comment type="similarity">
    <text evidence="11">Belongs to the amiloride-sensitive sodium channel (TC 1.A.6) family.</text>
</comment>
<evidence type="ECO:0000256" key="2">
    <source>
        <dbReference type="ARBA" id="ARBA00022448"/>
    </source>
</evidence>
<dbReference type="EMBL" id="JBJQND010000001">
    <property type="protein sequence ID" value="KAL3891467.1"/>
    <property type="molecule type" value="Genomic_DNA"/>
</dbReference>